<sequence>MQEVLVQLVTPKVVHARSDSDSGYTADLISTLAVICAKNAWRHGYQVKVDSTFIPTEWIPMEPLTHYDNHYRFFK</sequence>
<gene>
    <name evidence="1" type="ORF">LT85_2343</name>
</gene>
<dbReference type="OrthoDB" id="8913563at2"/>
<dbReference type="HOGENOM" id="CLU_2664753_0_0_4"/>
<keyword evidence="2" id="KW-1185">Reference proteome</keyword>
<reference evidence="2" key="1">
    <citation type="journal article" date="2014" name="Soil Biol. Biochem.">
        <title>Structure and function of bacterial communities in ageing soils: Insights from the Mendocino ecological staircase.</title>
        <authorList>
            <person name="Uroz S."/>
            <person name="Tech J.J."/>
            <person name="Sawaya N.A."/>
            <person name="Frey-Klett P."/>
            <person name="Leveau J.H.J."/>
        </authorList>
    </citation>
    <scope>NUCLEOTIDE SEQUENCE [LARGE SCALE GENOMIC DNA]</scope>
    <source>
        <strain evidence="2">Cal35</strain>
    </source>
</reference>
<dbReference type="Proteomes" id="UP000030302">
    <property type="component" value="Chromosome"/>
</dbReference>
<dbReference type="EMBL" id="CP009962">
    <property type="protein sequence ID" value="AIY41501.1"/>
    <property type="molecule type" value="Genomic_DNA"/>
</dbReference>
<proteinExistence type="predicted"/>
<name>A0A0A1FAD3_9BURK</name>
<protein>
    <submittedName>
        <fullName evidence="1">Uncharacterized protein</fullName>
    </submittedName>
</protein>
<dbReference type="AlphaFoldDB" id="A0A0A1FAD3"/>
<evidence type="ECO:0000313" key="1">
    <source>
        <dbReference type="EMBL" id="AIY41501.1"/>
    </source>
</evidence>
<dbReference type="KEGG" id="care:LT85_2343"/>
<accession>A0A0A1FAD3</accession>
<evidence type="ECO:0000313" key="2">
    <source>
        <dbReference type="Proteomes" id="UP000030302"/>
    </source>
</evidence>
<organism evidence="1 2">
    <name type="scientific">Collimonas arenae</name>
    <dbReference type="NCBI Taxonomy" id="279058"/>
    <lineage>
        <taxon>Bacteria</taxon>
        <taxon>Pseudomonadati</taxon>
        <taxon>Pseudomonadota</taxon>
        <taxon>Betaproteobacteria</taxon>
        <taxon>Burkholderiales</taxon>
        <taxon>Oxalobacteraceae</taxon>
        <taxon>Collimonas</taxon>
    </lineage>
</organism>